<dbReference type="Proteomes" id="UP001163624">
    <property type="component" value="Chromosome"/>
</dbReference>
<gene>
    <name evidence="1" type="ORF">OU419_11755</name>
</gene>
<organism evidence="1 2">
    <name type="scientific">Pseudomonas triclosanedens</name>
    <dbReference type="NCBI Taxonomy" id="2961893"/>
    <lineage>
        <taxon>Bacteria</taxon>
        <taxon>Pseudomonadati</taxon>
        <taxon>Pseudomonadota</taxon>
        <taxon>Gammaproteobacteria</taxon>
        <taxon>Pseudomonadales</taxon>
        <taxon>Pseudomonadaceae</taxon>
        <taxon>Pseudomonas</taxon>
    </lineage>
</organism>
<sequence length="128" mass="13936">MTECSDCNLLGVGNLSIVPALELTDLDADHWLLALPGVSLMVFTGEGCSSCRWARARLPSLALPVDRLCWIDAGRNGGLVERYEVFHLPALFLVRDGEFLGAVHASLRPEPLIEALRDGLSRPAEELP</sequence>
<dbReference type="SUPFAM" id="SSF52833">
    <property type="entry name" value="Thioredoxin-like"/>
    <property type="match status" value="1"/>
</dbReference>
<dbReference type="RefSeq" id="WP_254473179.1">
    <property type="nucleotide sequence ID" value="NZ_CP113432.1"/>
</dbReference>
<evidence type="ECO:0000313" key="2">
    <source>
        <dbReference type="Proteomes" id="UP001163624"/>
    </source>
</evidence>
<accession>A0ABY7A3U6</accession>
<dbReference type="InterPro" id="IPR036249">
    <property type="entry name" value="Thioredoxin-like_sf"/>
</dbReference>
<reference evidence="1" key="1">
    <citation type="submission" date="2022-11" db="EMBL/GenBank/DDBJ databases">
        <title>Pseudomonas triclosanedens sp. nov., a triclosan degrader isolated from activated sludge.</title>
        <authorList>
            <person name="Yin Y."/>
            <person name="Lu Z."/>
        </authorList>
    </citation>
    <scope>NUCLEOTIDE SEQUENCE</scope>
    <source>
        <strain evidence="1">ZM23</strain>
    </source>
</reference>
<evidence type="ECO:0000313" key="1">
    <source>
        <dbReference type="EMBL" id="WAI51887.1"/>
    </source>
</evidence>
<proteinExistence type="predicted"/>
<name>A0ABY7A3U6_9PSED</name>
<dbReference type="Gene3D" id="3.40.30.10">
    <property type="entry name" value="Glutaredoxin"/>
    <property type="match status" value="1"/>
</dbReference>
<dbReference type="CDD" id="cd02947">
    <property type="entry name" value="TRX_family"/>
    <property type="match status" value="1"/>
</dbReference>
<keyword evidence="2" id="KW-1185">Reference proteome</keyword>
<dbReference type="EMBL" id="CP113432">
    <property type="protein sequence ID" value="WAI51887.1"/>
    <property type="molecule type" value="Genomic_DNA"/>
</dbReference>
<protein>
    <submittedName>
        <fullName evidence="1">Thioredoxin family protein</fullName>
    </submittedName>
</protein>